<dbReference type="Proteomes" id="UP000259762">
    <property type="component" value="Chromosome"/>
</dbReference>
<protein>
    <submittedName>
        <fullName evidence="2">Uncharacterized protein</fullName>
    </submittedName>
</protein>
<dbReference type="EMBL" id="CP015994">
    <property type="protein sequence ID" value="ASI47681.1"/>
    <property type="molecule type" value="Genomic_DNA"/>
</dbReference>
<dbReference type="KEGG" id="aoh:AOV_02250"/>
<dbReference type="RefSeq" id="WP_075138964.1">
    <property type="nucleotide sequence ID" value="NZ_CP015994.1"/>
</dbReference>
<sequence>MKSIIKSIAEEAIGPEADCRIVNEAVVRSILFALLRGRAHRYRLKTQRRARGFRYLYSVSTTGKTVSYEKLRDTCARNTVTKNVQSEEGLESLCRYTFSIVAFMPEHVNDLLFSLGAGSGNCSAVVEAVEKLHCAVANLKKKKKSAGDGCAVRWDKIYAIFRNSFLSAVQASTPAELECFAYKVFSSKACDVVSEKLSNLTHILDQESIIDNAAEIAQLLGFLSNFDSRLSSHHKFSNTGESSREFTLAIDVDAVRDSVSDCNLWHHLVNLVTGARIHKRAAVNQNTLAAISMLFNMHLKISSCNMEAILFEDGSIAYTFARSFSFPLMKAVSCGNVGEGILASPAGRSLVDLMIKNHNARESCKFPLSYSEIAVVIKRLNTIMQDIRTRESIAYYINDAVCRNPDGNANVYSMAMGIAADIDTRLKFLQKFVESPDYKYLADFLMQSKFSDTHERFRKFLIAKRGYDVAHSVAEERVKSASRTVGTALIYAGYMASLLAVAGGIGAICYHSLYVTTGPTANYSFLIGGIGLLVISIVIGCTARFTHCKRKRVAGGHAAAEEESGFVCHPKDAEGEAADVDNLDEHENSTKGIAGKNDYIIPVTIECGTSVGNNSIGA</sequence>
<dbReference type="OrthoDB" id="7165040at2"/>
<keyword evidence="1" id="KW-0812">Transmembrane</keyword>
<evidence type="ECO:0000313" key="3">
    <source>
        <dbReference type="Proteomes" id="UP000259762"/>
    </source>
</evidence>
<name>A0A2Z2LBN2_9RICK</name>
<keyword evidence="1" id="KW-0472">Membrane</keyword>
<gene>
    <name evidence="2" type="ORF">AOV_02250</name>
</gene>
<keyword evidence="1" id="KW-1133">Transmembrane helix</keyword>
<keyword evidence="3" id="KW-1185">Reference proteome</keyword>
<evidence type="ECO:0000313" key="2">
    <source>
        <dbReference type="EMBL" id="ASI47681.1"/>
    </source>
</evidence>
<reference evidence="3" key="1">
    <citation type="submission" date="2018-06" db="EMBL/GenBank/DDBJ databases">
        <title>The Anaplasma ovis genome reveals a high proportion of pseudogenes.</title>
        <authorList>
            <person name="Liu Z."/>
            <person name="Peasley A.M."/>
            <person name="Yang J."/>
            <person name="Li Y."/>
            <person name="Guan G."/>
            <person name="Luo J."/>
            <person name="Yin H."/>
            <person name="Brayton K.A."/>
        </authorList>
    </citation>
    <scope>NUCLEOTIDE SEQUENCE [LARGE SCALE GENOMIC DNA]</scope>
    <source>
        <strain evidence="3">Haibei</strain>
    </source>
</reference>
<reference evidence="2 3" key="2">
    <citation type="journal article" date="2019" name="BMC Genomics">
        <title>The Anaplasma ovis genome reveals a high proportion of pseudogenes.</title>
        <authorList>
            <person name="Liu Z."/>
            <person name="Peasley A.M."/>
            <person name="Yang J."/>
            <person name="Li Y."/>
            <person name="Guan G."/>
            <person name="Luo J."/>
            <person name="Yin H."/>
            <person name="Brayton K.A."/>
        </authorList>
    </citation>
    <scope>NUCLEOTIDE SEQUENCE [LARGE SCALE GENOMIC DNA]</scope>
    <source>
        <strain evidence="2 3">Haibei</strain>
    </source>
</reference>
<feature type="transmembrane region" description="Helical" evidence="1">
    <location>
        <begin position="525"/>
        <end position="543"/>
    </location>
</feature>
<organism evidence="2 3">
    <name type="scientific">Anaplasma ovis str. Haibei</name>
    <dbReference type="NCBI Taxonomy" id="1248439"/>
    <lineage>
        <taxon>Bacteria</taxon>
        <taxon>Pseudomonadati</taxon>
        <taxon>Pseudomonadota</taxon>
        <taxon>Alphaproteobacteria</taxon>
        <taxon>Rickettsiales</taxon>
        <taxon>Anaplasmataceae</taxon>
        <taxon>Anaplasma</taxon>
    </lineage>
</organism>
<accession>A0A2Z2LBN2</accession>
<proteinExistence type="predicted"/>
<evidence type="ECO:0000256" key="1">
    <source>
        <dbReference type="SAM" id="Phobius"/>
    </source>
</evidence>
<feature type="transmembrane region" description="Helical" evidence="1">
    <location>
        <begin position="489"/>
        <end position="513"/>
    </location>
</feature>
<dbReference type="AlphaFoldDB" id="A0A2Z2LBN2"/>